<keyword evidence="4" id="KW-0067">ATP-binding</keyword>
<keyword evidence="3" id="KW-0547">Nucleotide-binding</keyword>
<dbReference type="EMBL" id="KY684106">
    <property type="protein sequence ID" value="ARF11114.1"/>
    <property type="molecule type" value="Genomic_DNA"/>
</dbReference>
<name>A0A1V0SHJ7_9VIRU</name>
<comment type="similarity">
    <text evidence="1">Belongs to the activator 1 small subunits family. RfcS subfamily.</text>
</comment>
<feature type="domain" description="AAA+ ATPase" evidence="6">
    <location>
        <begin position="35"/>
        <end position="166"/>
    </location>
</feature>
<dbReference type="GO" id="GO:0006281">
    <property type="term" value="P:DNA repair"/>
    <property type="evidence" value="ECO:0007669"/>
    <property type="project" value="TreeGrafter"/>
</dbReference>
<evidence type="ECO:0000256" key="4">
    <source>
        <dbReference type="ARBA" id="ARBA00022840"/>
    </source>
</evidence>
<dbReference type="InterPro" id="IPR013748">
    <property type="entry name" value="Rep_factorC_C"/>
</dbReference>
<reference evidence="7" key="1">
    <citation type="journal article" date="2017" name="Science">
        <title>Giant viruses with an expanded complement of translation system components.</title>
        <authorList>
            <person name="Schulz F."/>
            <person name="Yutin N."/>
            <person name="Ivanova N.N."/>
            <person name="Ortega D.R."/>
            <person name="Lee T.K."/>
            <person name="Vierheilig J."/>
            <person name="Daims H."/>
            <person name="Horn M."/>
            <person name="Wagner M."/>
            <person name="Jensen G.J."/>
            <person name="Kyrpides N.C."/>
            <person name="Koonin E.V."/>
            <person name="Woyke T."/>
        </authorList>
    </citation>
    <scope>NUCLEOTIDE SEQUENCE</scope>
    <source>
        <strain evidence="7">HKV1</strain>
    </source>
</reference>
<comment type="function">
    <text evidence="5">Part of the RFC clamp loader complex which loads the PCNA sliding clamp onto DNA.</text>
</comment>
<dbReference type="CDD" id="cd00009">
    <property type="entry name" value="AAA"/>
    <property type="match status" value="1"/>
</dbReference>
<accession>A0A1V0SHJ7</accession>
<dbReference type="GO" id="GO:0016887">
    <property type="term" value="F:ATP hydrolysis activity"/>
    <property type="evidence" value="ECO:0007669"/>
    <property type="project" value="InterPro"/>
</dbReference>
<dbReference type="SUPFAM" id="SSF48019">
    <property type="entry name" value="post-AAA+ oligomerization domain-like"/>
    <property type="match status" value="1"/>
</dbReference>
<evidence type="ECO:0000256" key="5">
    <source>
        <dbReference type="ARBA" id="ARBA00058986"/>
    </source>
</evidence>
<dbReference type="InterPro" id="IPR008921">
    <property type="entry name" value="DNA_pol3_clamp-load_cplx_C"/>
</dbReference>
<dbReference type="InterPro" id="IPR027417">
    <property type="entry name" value="P-loop_NTPase"/>
</dbReference>
<dbReference type="Gene3D" id="1.10.8.60">
    <property type="match status" value="1"/>
</dbReference>
<protein>
    <submittedName>
        <fullName evidence="7">Replication factor C small subunit</fullName>
    </submittedName>
</protein>
<dbReference type="PANTHER" id="PTHR11669:SF20">
    <property type="entry name" value="REPLICATION FACTOR C SUBUNIT 4"/>
    <property type="match status" value="1"/>
</dbReference>
<evidence type="ECO:0000256" key="1">
    <source>
        <dbReference type="ARBA" id="ARBA00009668"/>
    </source>
</evidence>
<dbReference type="InterPro" id="IPR003959">
    <property type="entry name" value="ATPase_AAA_core"/>
</dbReference>
<evidence type="ECO:0000313" key="7">
    <source>
        <dbReference type="EMBL" id="ARF11114.1"/>
    </source>
</evidence>
<dbReference type="GO" id="GO:0003689">
    <property type="term" value="F:DNA clamp loader activity"/>
    <property type="evidence" value="ECO:0007669"/>
    <property type="project" value="TreeGrafter"/>
</dbReference>
<proteinExistence type="inferred from homology"/>
<gene>
    <name evidence="7" type="ORF">Hokovirus_4_88</name>
</gene>
<keyword evidence="2" id="KW-0235">DNA replication</keyword>
<sequence length="335" mass="38244">MNIPWTEKYRPKVLNDIIGQDNIVKLFKSSITSGELPHLLLYGPPGTGKTSIVFAFAKELFGPKNYKNRIAVINASDERGINVVREKILNFTKTALSSKDPNYPSPEYKLVILDEADTLTTEAQTALRKILEDKSSHTRFCFICNYLNRIIEPIISRCNKYRFKPLNNDSICIKLNNIAIQENLIIEPEIIQEIANINDGDLRKCIMTLQNLKYMSNNITKNTVRLMLGVIDDNMINNIKHICINNNGNDTDIINLAKSLLSFNIFSMLSIICELVIMSDYDDLTKSNVISYFLIIEKRIYGGANEYLQILSLLMHIKNTIHNNHQNNNKQKSAK</sequence>
<evidence type="ECO:0000259" key="6">
    <source>
        <dbReference type="SMART" id="SM00382"/>
    </source>
</evidence>
<evidence type="ECO:0000256" key="2">
    <source>
        <dbReference type="ARBA" id="ARBA00022705"/>
    </source>
</evidence>
<evidence type="ECO:0000256" key="3">
    <source>
        <dbReference type="ARBA" id="ARBA00022741"/>
    </source>
</evidence>
<dbReference type="GO" id="GO:0005524">
    <property type="term" value="F:ATP binding"/>
    <property type="evidence" value="ECO:0007669"/>
    <property type="project" value="UniProtKB-KW"/>
</dbReference>
<dbReference type="Pfam" id="PF08542">
    <property type="entry name" value="Rep_fac_C"/>
    <property type="match status" value="1"/>
</dbReference>
<dbReference type="PANTHER" id="PTHR11669">
    <property type="entry name" value="REPLICATION FACTOR C / DNA POLYMERASE III GAMMA-TAU SUBUNIT"/>
    <property type="match status" value="1"/>
</dbReference>
<dbReference type="GO" id="GO:0006261">
    <property type="term" value="P:DNA-templated DNA replication"/>
    <property type="evidence" value="ECO:0007669"/>
    <property type="project" value="TreeGrafter"/>
</dbReference>
<organism evidence="7">
    <name type="scientific">Hokovirus HKV1</name>
    <dbReference type="NCBI Taxonomy" id="1977638"/>
    <lineage>
        <taxon>Viruses</taxon>
        <taxon>Varidnaviria</taxon>
        <taxon>Bamfordvirae</taxon>
        <taxon>Nucleocytoviricota</taxon>
        <taxon>Megaviricetes</taxon>
        <taxon>Imitervirales</taxon>
        <taxon>Mimiviridae</taxon>
        <taxon>Klosneuvirinae</taxon>
        <taxon>Hokovirus</taxon>
    </lineage>
</organism>
<dbReference type="Pfam" id="PF00004">
    <property type="entry name" value="AAA"/>
    <property type="match status" value="1"/>
</dbReference>
<dbReference type="GO" id="GO:0003677">
    <property type="term" value="F:DNA binding"/>
    <property type="evidence" value="ECO:0007669"/>
    <property type="project" value="InterPro"/>
</dbReference>
<dbReference type="FunFam" id="3.40.50.300:FF:000952">
    <property type="entry name" value="Replication factor C subunit 2"/>
    <property type="match status" value="1"/>
</dbReference>
<dbReference type="Gene3D" id="3.40.50.300">
    <property type="entry name" value="P-loop containing nucleotide triphosphate hydrolases"/>
    <property type="match status" value="1"/>
</dbReference>
<dbReference type="InterPro" id="IPR050238">
    <property type="entry name" value="DNA_Rep/Repair_Clamp_Loader"/>
</dbReference>
<dbReference type="SMART" id="SM00382">
    <property type="entry name" value="AAA"/>
    <property type="match status" value="1"/>
</dbReference>
<dbReference type="Gene3D" id="1.20.272.10">
    <property type="match status" value="1"/>
</dbReference>
<dbReference type="SUPFAM" id="SSF52540">
    <property type="entry name" value="P-loop containing nucleoside triphosphate hydrolases"/>
    <property type="match status" value="1"/>
</dbReference>
<dbReference type="InterPro" id="IPR003593">
    <property type="entry name" value="AAA+_ATPase"/>
</dbReference>